<dbReference type="Pfam" id="PF00923">
    <property type="entry name" value="TAL_FSA"/>
    <property type="match status" value="1"/>
</dbReference>
<dbReference type="OrthoDB" id="1711136at2759"/>
<dbReference type="STRING" id="1380566.A0A179FQV2"/>
<dbReference type="AlphaFoldDB" id="A0A179FQV2"/>
<evidence type="ECO:0000313" key="3">
    <source>
        <dbReference type="Proteomes" id="UP000078397"/>
    </source>
</evidence>
<reference evidence="2 3" key="1">
    <citation type="journal article" date="2016" name="PLoS Pathog.">
        <title>Biosynthesis of antibiotic leucinostatins in bio-control fungus Purpureocillium lilacinum and their inhibition on phytophthora revealed by genome mining.</title>
        <authorList>
            <person name="Wang G."/>
            <person name="Liu Z."/>
            <person name="Lin R."/>
            <person name="Li E."/>
            <person name="Mao Z."/>
            <person name="Ling J."/>
            <person name="Yang Y."/>
            <person name="Yin W.B."/>
            <person name="Xie B."/>
        </authorList>
    </citation>
    <scope>NUCLEOTIDE SEQUENCE [LARGE SCALE GENOMIC DNA]</scope>
    <source>
        <strain evidence="2">170</strain>
    </source>
</reference>
<dbReference type="GO" id="GO:0009052">
    <property type="term" value="P:pentose-phosphate shunt, non-oxidative branch"/>
    <property type="evidence" value="ECO:0007669"/>
    <property type="project" value="TreeGrafter"/>
</dbReference>
<dbReference type="SUPFAM" id="SSF51569">
    <property type="entry name" value="Aldolase"/>
    <property type="match status" value="1"/>
</dbReference>
<keyword evidence="1" id="KW-0704">Schiff base</keyword>
<name>A0A179FQV2_METCM</name>
<gene>
    <name evidence="2" type="ORF">VFPPC_04004</name>
</gene>
<dbReference type="RefSeq" id="XP_018144488.1">
    <property type="nucleotide sequence ID" value="XM_018283425.1"/>
</dbReference>
<dbReference type="Gene3D" id="3.20.20.70">
    <property type="entry name" value="Aldolase class I"/>
    <property type="match status" value="1"/>
</dbReference>
<dbReference type="GeneID" id="28847419"/>
<dbReference type="GO" id="GO:0004801">
    <property type="term" value="F:transaldolase activity"/>
    <property type="evidence" value="ECO:0007669"/>
    <property type="project" value="TreeGrafter"/>
</dbReference>
<organism evidence="2 3">
    <name type="scientific">Pochonia chlamydosporia 170</name>
    <dbReference type="NCBI Taxonomy" id="1380566"/>
    <lineage>
        <taxon>Eukaryota</taxon>
        <taxon>Fungi</taxon>
        <taxon>Dikarya</taxon>
        <taxon>Ascomycota</taxon>
        <taxon>Pezizomycotina</taxon>
        <taxon>Sordariomycetes</taxon>
        <taxon>Hypocreomycetidae</taxon>
        <taxon>Hypocreales</taxon>
        <taxon>Clavicipitaceae</taxon>
        <taxon>Pochonia</taxon>
    </lineage>
</organism>
<keyword evidence="3" id="KW-1185">Reference proteome</keyword>
<accession>A0A179FQV2</accession>
<comment type="caution">
    <text evidence="2">The sequence shown here is derived from an EMBL/GenBank/DDBJ whole genome shotgun (WGS) entry which is preliminary data.</text>
</comment>
<dbReference type="EMBL" id="LSBJ02000003">
    <property type="protein sequence ID" value="OAQ67638.1"/>
    <property type="molecule type" value="Genomic_DNA"/>
</dbReference>
<dbReference type="KEGG" id="pchm:VFPPC_04004"/>
<protein>
    <submittedName>
        <fullName evidence="2">Transaldolase protein</fullName>
    </submittedName>
</protein>
<evidence type="ECO:0000256" key="1">
    <source>
        <dbReference type="ARBA" id="ARBA00023270"/>
    </source>
</evidence>
<dbReference type="InterPro" id="IPR001585">
    <property type="entry name" value="TAL/FSA"/>
</dbReference>
<evidence type="ECO:0000313" key="2">
    <source>
        <dbReference type="EMBL" id="OAQ67638.1"/>
    </source>
</evidence>
<dbReference type="InterPro" id="IPR013785">
    <property type="entry name" value="Aldolase_TIM"/>
</dbReference>
<dbReference type="PANTHER" id="PTHR10683:SF39">
    <property type="entry name" value="TRANSALDOLASE"/>
    <property type="match status" value="1"/>
</dbReference>
<dbReference type="Proteomes" id="UP000078397">
    <property type="component" value="Unassembled WGS sequence"/>
</dbReference>
<dbReference type="PANTHER" id="PTHR10683">
    <property type="entry name" value="TRANSALDOLASE"/>
    <property type="match status" value="1"/>
</dbReference>
<sequence length="363" mass="40421">MAEAQISWLQKLEEQLDVDVDWMDPEYIKSLPIKPHDQTSNQIFVDVQMSNESNRELLAQVANELKDEGWLAIYTRMACLMCKKNIDLISGRVLLQTSPSEAYNKEKTLEHARLYDAEFARVGITRDRYCIKIPSTGPGLCAAEVLSREGIPTLGTALFGLPQAVAASQAGCIYISPYFNEVRTHKDRSVWTDYEDPATESPMSARVFNILEVYRRLYKETGKEQPFLKNASFISVKEAMACAHLGCHSATLENKTLDELALLVYDSTKQPGEVAAKPIHVYKSPNPTAERIQKLARTDPLSPGGWNDVVADTSIDYLAHNGAALDDAIAADAVATQRLKDALDVFVKAEQRSKARIEEALKL</sequence>
<dbReference type="GO" id="GO:0005975">
    <property type="term" value="P:carbohydrate metabolic process"/>
    <property type="evidence" value="ECO:0007669"/>
    <property type="project" value="InterPro"/>
</dbReference>
<proteinExistence type="predicted"/>